<protein>
    <submittedName>
        <fullName evidence="1">Uncharacterized protein</fullName>
    </submittedName>
</protein>
<dbReference type="Proteomes" id="UP000284395">
    <property type="component" value="Unassembled WGS sequence"/>
</dbReference>
<evidence type="ECO:0000313" key="1">
    <source>
        <dbReference type="EMBL" id="RKF22337.1"/>
    </source>
</evidence>
<sequence length="281" mass="31504">MADYSTDIGFNCPECGNLVEITVPVSPPNWGEDKAIDRMVQEEIDLACPHCDAFLEVDVINRDNQVEMTFRGYPGVVITCSQGSDRAPDPDDYWNDIPDGPDGIFKDSLADALRLLDQHGHDWQPSTVNRMVFVHAFGALEAYLGDTLLNYINANDDALIRILEQDKDLKGEKLTLVEVLTDEDVVFKRVALHLKAILYHNLAKVQALYRIAARIDIFPDEAIKDRLFTALPLRHDCVHRNGTNKDGASRDEVTRGYVRQFASDITALVNHIEGEIAAQQN</sequence>
<keyword evidence="2" id="KW-1185">Reference proteome</keyword>
<accession>A0A420ENQ0</accession>
<dbReference type="OrthoDB" id="119238at2"/>
<name>A0A420ENQ0_9SPHN</name>
<dbReference type="AlphaFoldDB" id="A0A420ENQ0"/>
<comment type="caution">
    <text evidence="1">The sequence shown here is derived from an EMBL/GenBank/DDBJ whole genome shotgun (WGS) entry which is preliminary data.</text>
</comment>
<proteinExistence type="predicted"/>
<dbReference type="EMBL" id="RAPF01000002">
    <property type="protein sequence ID" value="RKF22337.1"/>
    <property type="molecule type" value="Genomic_DNA"/>
</dbReference>
<evidence type="ECO:0000313" key="2">
    <source>
        <dbReference type="Proteomes" id="UP000284395"/>
    </source>
</evidence>
<gene>
    <name evidence="1" type="ORF">D6851_03610</name>
</gene>
<organism evidence="1 2">
    <name type="scientific">Altericroceibacterium spongiae</name>
    <dbReference type="NCBI Taxonomy" id="2320269"/>
    <lineage>
        <taxon>Bacteria</taxon>
        <taxon>Pseudomonadati</taxon>
        <taxon>Pseudomonadota</taxon>
        <taxon>Alphaproteobacteria</taxon>
        <taxon>Sphingomonadales</taxon>
        <taxon>Erythrobacteraceae</taxon>
        <taxon>Altericroceibacterium</taxon>
    </lineage>
</organism>
<reference evidence="1 2" key="1">
    <citation type="submission" date="2018-09" db="EMBL/GenBank/DDBJ databases">
        <title>Altererythrobacter spongiae sp. nov., isolated from a marine sponge.</title>
        <authorList>
            <person name="Zhuang L."/>
            <person name="Luo L."/>
        </authorList>
    </citation>
    <scope>NUCLEOTIDE SEQUENCE [LARGE SCALE GENOMIC DNA]</scope>
    <source>
        <strain evidence="1 2">HN-Y73</strain>
    </source>
</reference>
<dbReference type="RefSeq" id="WP_120323536.1">
    <property type="nucleotide sequence ID" value="NZ_RAPF01000002.1"/>
</dbReference>